<accession>A0ABY4C466</accession>
<dbReference type="SUPFAM" id="SSF54637">
    <property type="entry name" value="Thioesterase/thiol ester dehydrase-isomerase"/>
    <property type="match status" value="1"/>
</dbReference>
<dbReference type="InterPro" id="IPR029069">
    <property type="entry name" value="HotDog_dom_sf"/>
</dbReference>
<organism evidence="2 3">
    <name type="scientific">Bdellovibrio reynosensis</name>
    <dbReference type="NCBI Taxonomy" id="2835041"/>
    <lineage>
        <taxon>Bacteria</taxon>
        <taxon>Pseudomonadati</taxon>
        <taxon>Bdellovibrionota</taxon>
        <taxon>Bdellovibrionia</taxon>
        <taxon>Bdellovibrionales</taxon>
        <taxon>Pseudobdellovibrionaceae</taxon>
        <taxon>Bdellovibrio</taxon>
    </lineage>
</organism>
<sequence>MVTETNNAERDIGYSASFTTKVTEKMVNQFAELSGDFNPIHVDAEYAAKSRFKQRIAHGMIVGALISRALVDGIGRHGIYLSQNMKFVNPVFLDDDVTVTVTITAIRKERGLATVETIAKKGNGDIVVKGEAMIMMAKPV</sequence>
<evidence type="ECO:0000313" key="2">
    <source>
        <dbReference type="EMBL" id="UOE99756.1"/>
    </source>
</evidence>
<proteinExistence type="predicted"/>
<evidence type="ECO:0000313" key="3">
    <source>
        <dbReference type="Proteomes" id="UP000830116"/>
    </source>
</evidence>
<gene>
    <name evidence="2" type="ORF">MNR06_08610</name>
</gene>
<feature type="domain" description="MaoC-like" evidence="1">
    <location>
        <begin position="18"/>
        <end position="116"/>
    </location>
</feature>
<dbReference type="RefSeq" id="WP_243534973.1">
    <property type="nucleotide sequence ID" value="NZ_CP093442.1"/>
</dbReference>
<dbReference type="InterPro" id="IPR003965">
    <property type="entry name" value="Fatty_acid_synthase"/>
</dbReference>
<dbReference type="PANTHER" id="PTHR43437">
    <property type="entry name" value="HYDROXYACYL-THIOESTER DEHYDRATASE TYPE 2, MITOCHONDRIAL-RELATED"/>
    <property type="match status" value="1"/>
</dbReference>
<evidence type="ECO:0000259" key="1">
    <source>
        <dbReference type="Pfam" id="PF01575"/>
    </source>
</evidence>
<dbReference type="CDD" id="cd03449">
    <property type="entry name" value="R_hydratase"/>
    <property type="match status" value="1"/>
</dbReference>
<dbReference type="PRINTS" id="PR01483">
    <property type="entry name" value="FASYNTHASE"/>
</dbReference>
<dbReference type="PANTHER" id="PTHR43437:SF3">
    <property type="entry name" value="HYDROXYACYL-THIOESTER DEHYDRATASE TYPE 2, MITOCHONDRIAL"/>
    <property type="match status" value="1"/>
</dbReference>
<dbReference type="Pfam" id="PF01575">
    <property type="entry name" value="MaoC_dehydratas"/>
    <property type="match status" value="1"/>
</dbReference>
<dbReference type="Proteomes" id="UP000830116">
    <property type="component" value="Chromosome"/>
</dbReference>
<dbReference type="Gene3D" id="3.10.129.10">
    <property type="entry name" value="Hotdog Thioesterase"/>
    <property type="match status" value="1"/>
</dbReference>
<dbReference type="InterPro" id="IPR050965">
    <property type="entry name" value="UPF0336/Enoyl-CoA_hydratase"/>
</dbReference>
<dbReference type="InterPro" id="IPR002539">
    <property type="entry name" value="MaoC-like_dom"/>
</dbReference>
<name>A0ABY4C466_9BACT</name>
<reference evidence="2" key="1">
    <citation type="submission" date="2022-03" db="EMBL/GenBank/DDBJ databases">
        <title>Genome Identification and Characterization of new species Bdellovibrio reynosense LBG001 sp. nov. from a Mexico soil sample.</title>
        <authorList>
            <person name="Camilli A."/>
            <person name="Ajao Y."/>
            <person name="Guo X."/>
        </authorList>
    </citation>
    <scope>NUCLEOTIDE SEQUENCE</scope>
    <source>
        <strain evidence="2">LBG001</strain>
    </source>
</reference>
<keyword evidence="3" id="KW-1185">Reference proteome</keyword>
<protein>
    <submittedName>
        <fullName evidence="2">MaoC family dehydratase</fullName>
    </submittedName>
</protein>
<dbReference type="EMBL" id="CP093442">
    <property type="protein sequence ID" value="UOE99756.1"/>
    <property type="molecule type" value="Genomic_DNA"/>
</dbReference>